<evidence type="ECO:0000313" key="2">
    <source>
        <dbReference type="EMBL" id="AEW87726.1"/>
    </source>
</evidence>
<protein>
    <submittedName>
        <fullName evidence="1">JM31</fullName>
    </submittedName>
</protein>
<evidence type="ECO:0000313" key="1">
    <source>
        <dbReference type="EMBL" id="AEW87556.1"/>
    </source>
</evidence>
<evidence type="ECO:0000313" key="3">
    <source>
        <dbReference type="Proteomes" id="UP000124292"/>
    </source>
</evidence>
<dbReference type="EMBL" id="JN885136">
    <property type="protein sequence ID" value="AEW87556.1"/>
    <property type="molecule type" value="Genomic_DNA"/>
</dbReference>
<accession>G9JM39</accession>
<dbReference type="EMBL" id="JN885137">
    <property type="protein sequence ID" value="AEW87726.1"/>
    <property type="molecule type" value="Genomic_DNA"/>
</dbReference>
<dbReference type="KEGG" id="vg:3416559"/>
<dbReference type="GeneID" id="3416559"/>
<evidence type="ECO:0000313" key="4">
    <source>
        <dbReference type="Proteomes" id="UP000133219"/>
    </source>
</evidence>
<dbReference type="Proteomes" id="UP000133219">
    <property type="component" value="Segment"/>
</dbReference>
<sequence>MSPASGAELLLGVLGARRPRALGQVVRRQDFYTVLNNIRPHYATKVNLRTGGNVRVRWLCRGCVSRRSRGPRHSGVGFCGSGSGVNVSTDGLPVCVQ</sequence>
<name>G9JM39_9GAMA</name>
<proteinExistence type="predicted"/>
<dbReference type="RefSeq" id="YP_238334.1">
    <property type="nucleotide sequence ID" value="NC_007016.1"/>
</dbReference>
<dbReference type="Proteomes" id="UP000124292">
    <property type="component" value="Genome"/>
</dbReference>
<organism evidence="1 4">
    <name type="scientific">Macaca fuscata rhadinovirus</name>
    <dbReference type="NCBI Taxonomy" id="272551"/>
    <lineage>
        <taxon>Viruses</taxon>
        <taxon>Duplodnaviria</taxon>
        <taxon>Heunggongvirae</taxon>
        <taxon>Peploviricota</taxon>
        <taxon>Herviviricetes</taxon>
        <taxon>Herpesvirales</taxon>
        <taxon>Orthoherpesviridae</taxon>
        <taxon>Gammaherpesvirinae</taxon>
        <taxon>Rhadinovirus</taxon>
        <taxon>Rhadinovirus macacinegamma11</taxon>
        <taxon>macacine gammaherpesvirus 11</taxon>
    </lineage>
</organism>
<reference evidence="3 4" key="1">
    <citation type="journal article" date="2013" name="J. Virol.">
        <title>Genomic characterization of Japanese macaque rhadinovirus, a novel herpesvirus isolated from a nonhuman primate with a spontaneous inflammatory demyelinating disease.</title>
        <authorList>
            <person name="Estep R.D."/>
            <person name="Hansen S.G."/>
            <person name="Rogers K.S."/>
            <person name="Axthelm M.K."/>
            <person name="Wong S.W."/>
        </authorList>
    </citation>
    <scope>NUCLEOTIDE SEQUENCE [LARGE SCALE GENOMIC DNA]</scope>
    <source>
        <strain evidence="2">12E2</strain>
        <strain evidence="1">3A1</strain>
    </source>
</reference>
<gene>
    <name evidence="1" type="ORF">JM31</name>
</gene>